<dbReference type="InterPro" id="IPR023780">
    <property type="entry name" value="Chromo_domain"/>
</dbReference>
<dbReference type="STRING" id="50429.A0A2B4RGU0"/>
<name>A0A2B4RGU0_STYPI</name>
<dbReference type="PANTHER" id="PTHR43684:SF1">
    <property type="entry name" value="ENOYL-COA DELTA ISOMERASE 2"/>
    <property type="match status" value="1"/>
</dbReference>
<dbReference type="GO" id="GO:0005777">
    <property type="term" value="C:peroxisome"/>
    <property type="evidence" value="ECO:0007669"/>
    <property type="project" value="UniProtKB-SubCell"/>
</dbReference>
<keyword evidence="3" id="KW-0413">Isomerase</keyword>
<dbReference type="Gene3D" id="3.90.226.10">
    <property type="entry name" value="2-enoyl-CoA Hydratase, Chain A, domain 1"/>
    <property type="match status" value="1"/>
</dbReference>
<protein>
    <submittedName>
        <fullName evidence="6">Chromodomain Y-like protein 2</fullName>
    </submittedName>
</protein>
<dbReference type="InterPro" id="IPR029045">
    <property type="entry name" value="ClpP/crotonase-like_dom_sf"/>
</dbReference>
<dbReference type="CDD" id="cd00024">
    <property type="entry name" value="CD_CSD"/>
    <property type="match status" value="1"/>
</dbReference>
<organism evidence="6 7">
    <name type="scientific">Stylophora pistillata</name>
    <name type="common">Smooth cauliflower coral</name>
    <dbReference type="NCBI Taxonomy" id="50429"/>
    <lineage>
        <taxon>Eukaryota</taxon>
        <taxon>Metazoa</taxon>
        <taxon>Cnidaria</taxon>
        <taxon>Anthozoa</taxon>
        <taxon>Hexacorallia</taxon>
        <taxon>Scleractinia</taxon>
        <taxon>Astrocoeniina</taxon>
        <taxon>Pocilloporidae</taxon>
        <taxon>Stylophora</taxon>
    </lineage>
</organism>
<comment type="caution">
    <text evidence="6">The sequence shown here is derived from an EMBL/GenBank/DDBJ whole genome shotgun (WGS) entry which is preliminary data.</text>
</comment>
<dbReference type="CDD" id="cd06558">
    <property type="entry name" value="crotonase-like"/>
    <property type="match status" value="1"/>
</dbReference>
<dbReference type="OrthoDB" id="5975316at2759"/>
<dbReference type="InterPro" id="IPR000953">
    <property type="entry name" value="Chromo/chromo_shadow_dom"/>
</dbReference>
<dbReference type="PANTHER" id="PTHR43684">
    <property type="match status" value="1"/>
</dbReference>
<reference evidence="7" key="1">
    <citation type="journal article" date="2017" name="bioRxiv">
        <title>Comparative analysis of the genomes of Stylophora pistillata and Acropora digitifera provides evidence for extensive differences between species of corals.</title>
        <authorList>
            <person name="Voolstra C.R."/>
            <person name="Li Y."/>
            <person name="Liew Y.J."/>
            <person name="Baumgarten S."/>
            <person name="Zoccola D."/>
            <person name="Flot J.-F."/>
            <person name="Tambutte S."/>
            <person name="Allemand D."/>
            <person name="Aranda M."/>
        </authorList>
    </citation>
    <scope>NUCLEOTIDE SEQUENCE [LARGE SCALE GENOMIC DNA]</scope>
</reference>
<evidence type="ECO:0000256" key="1">
    <source>
        <dbReference type="ARBA" id="ARBA00004275"/>
    </source>
</evidence>
<dbReference type="Proteomes" id="UP000225706">
    <property type="component" value="Unassembled WGS sequence"/>
</dbReference>
<feature type="domain" description="Chromo" evidence="5">
    <location>
        <begin position="6"/>
        <end position="57"/>
    </location>
</feature>
<keyword evidence="2" id="KW-0576">Peroxisome</keyword>
<sequence length="470" mass="52479">MADGTYEVDKVIGRRRTKSGKEEFLVHWKNYDSLYSTWEPIENLSPCLHTVTEFMAKAFPMPGINAAFVTHLESKHPEMRQLRKVTDIDKSKLRSLQNKEMVDEILKVKNMTQELKKYQRGLGRGRKRSQLSDPCEVFTQEAKKLRPGPLNGRVIGQTVFSGLSRKSLGGASPKKGEKKSPGKRGKNGLTCSFLDGLDDDEVLRLTRTTRTHGVLDECVSVLKEGRVWKITLCNERKKNALTTEMCEQLAGFLHEASKEDVVSVVILTGAGNSFCSGLDYQHLIATHNRQEAKRMVEKFKLLVELLISFPKVLVAAVNGNALGFGTALLSLCDIVYASNKATFQTCFTQWGRPPIGCLSSLLPSLLGKTGGLSMLLLNQKMAATQAWEKGLVMEVFKPDNFLEQVDNRVKVMAAMSNKILQDTKSLVQHVNQETLCDANNEECKLLLKYLGDDKVLDTLKTNWLPDVVSP</sequence>
<dbReference type="SMART" id="SM00298">
    <property type="entry name" value="CHROMO"/>
    <property type="match status" value="1"/>
</dbReference>
<evidence type="ECO:0000256" key="3">
    <source>
        <dbReference type="ARBA" id="ARBA00023235"/>
    </source>
</evidence>
<dbReference type="GO" id="GO:0004165">
    <property type="term" value="F:delta(3)-delta(2)-enoyl-CoA isomerase activity"/>
    <property type="evidence" value="ECO:0007669"/>
    <property type="project" value="UniProtKB-ARBA"/>
</dbReference>
<evidence type="ECO:0000313" key="6">
    <source>
        <dbReference type="EMBL" id="PFX15700.1"/>
    </source>
</evidence>
<accession>A0A2B4RGU0</accession>
<dbReference type="PROSITE" id="PS50013">
    <property type="entry name" value="CHROMO_2"/>
    <property type="match status" value="1"/>
</dbReference>
<proteinExistence type="predicted"/>
<dbReference type="SUPFAM" id="SSF52096">
    <property type="entry name" value="ClpP/crotonase"/>
    <property type="match status" value="1"/>
</dbReference>
<evidence type="ECO:0000256" key="4">
    <source>
        <dbReference type="SAM" id="MobiDB-lite"/>
    </source>
</evidence>
<dbReference type="SUPFAM" id="SSF54160">
    <property type="entry name" value="Chromo domain-like"/>
    <property type="match status" value="1"/>
</dbReference>
<dbReference type="Gene3D" id="2.40.50.40">
    <property type="match status" value="1"/>
</dbReference>
<evidence type="ECO:0000313" key="7">
    <source>
        <dbReference type="Proteomes" id="UP000225706"/>
    </source>
</evidence>
<gene>
    <name evidence="6" type="primary">CDYL2</name>
    <name evidence="6" type="ORF">AWC38_SpisGene20070</name>
</gene>
<dbReference type="AlphaFoldDB" id="A0A2B4RGU0"/>
<dbReference type="Pfam" id="PF00385">
    <property type="entry name" value="Chromo"/>
    <property type="match status" value="1"/>
</dbReference>
<dbReference type="InterPro" id="IPR016197">
    <property type="entry name" value="Chromo-like_dom_sf"/>
</dbReference>
<dbReference type="InterPro" id="IPR001753">
    <property type="entry name" value="Enoyl-CoA_hydra/iso"/>
</dbReference>
<keyword evidence="7" id="KW-1185">Reference proteome</keyword>
<dbReference type="InterPro" id="IPR051053">
    <property type="entry name" value="ECH/Chromodomain_protein"/>
</dbReference>
<dbReference type="EMBL" id="LSMT01000620">
    <property type="protein sequence ID" value="PFX15700.1"/>
    <property type="molecule type" value="Genomic_DNA"/>
</dbReference>
<feature type="region of interest" description="Disordered" evidence="4">
    <location>
        <begin position="165"/>
        <end position="187"/>
    </location>
</feature>
<evidence type="ECO:0000256" key="2">
    <source>
        <dbReference type="ARBA" id="ARBA00023140"/>
    </source>
</evidence>
<comment type="subcellular location">
    <subcellularLocation>
        <location evidence="1">Peroxisome</location>
    </subcellularLocation>
</comment>
<dbReference type="Pfam" id="PF00378">
    <property type="entry name" value="ECH_1"/>
    <property type="match status" value="1"/>
</dbReference>
<evidence type="ECO:0000259" key="5">
    <source>
        <dbReference type="PROSITE" id="PS50013"/>
    </source>
</evidence>